<sequence>MFLSDYNVLAVIAAILLYAYSVIRPSCLFASQMEMHIVSVSQNTGCHAMLPANVLVKDGFPQLRKVRLSYILRVTARGAD</sequence>
<dbReference type="EMBL" id="ML170165">
    <property type="protein sequence ID" value="TDL24931.1"/>
    <property type="molecule type" value="Genomic_DNA"/>
</dbReference>
<feature type="transmembrane region" description="Helical" evidence="1">
    <location>
        <begin position="6"/>
        <end position="23"/>
    </location>
</feature>
<gene>
    <name evidence="2" type="ORF">BD410DRAFT_68371</name>
</gene>
<proteinExistence type="predicted"/>
<reference evidence="2 3" key="1">
    <citation type="submission" date="2018-06" db="EMBL/GenBank/DDBJ databases">
        <title>A transcriptomic atlas of mushroom development highlights an independent origin of complex multicellularity.</title>
        <authorList>
            <consortium name="DOE Joint Genome Institute"/>
            <person name="Krizsan K."/>
            <person name="Almasi E."/>
            <person name="Merenyi Z."/>
            <person name="Sahu N."/>
            <person name="Viragh M."/>
            <person name="Koszo T."/>
            <person name="Mondo S."/>
            <person name="Kiss B."/>
            <person name="Balint B."/>
            <person name="Kues U."/>
            <person name="Barry K."/>
            <person name="Hegedus J.C."/>
            <person name="Henrissat B."/>
            <person name="Johnson J."/>
            <person name="Lipzen A."/>
            <person name="Ohm R."/>
            <person name="Nagy I."/>
            <person name="Pangilinan J."/>
            <person name="Yan J."/>
            <person name="Xiong Y."/>
            <person name="Grigoriev I.V."/>
            <person name="Hibbett D.S."/>
            <person name="Nagy L.G."/>
        </authorList>
    </citation>
    <scope>NUCLEOTIDE SEQUENCE [LARGE SCALE GENOMIC DNA]</scope>
    <source>
        <strain evidence="2 3">SZMC22713</strain>
    </source>
</reference>
<keyword evidence="1" id="KW-0812">Transmembrane</keyword>
<evidence type="ECO:0000313" key="2">
    <source>
        <dbReference type="EMBL" id="TDL24931.1"/>
    </source>
</evidence>
<organism evidence="2 3">
    <name type="scientific">Rickenella mellea</name>
    <dbReference type="NCBI Taxonomy" id="50990"/>
    <lineage>
        <taxon>Eukaryota</taxon>
        <taxon>Fungi</taxon>
        <taxon>Dikarya</taxon>
        <taxon>Basidiomycota</taxon>
        <taxon>Agaricomycotina</taxon>
        <taxon>Agaricomycetes</taxon>
        <taxon>Hymenochaetales</taxon>
        <taxon>Rickenellaceae</taxon>
        <taxon>Rickenella</taxon>
    </lineage>
</organism>
<dbReference type="Proteomes" id="UP000294933">
    <property type="component" value="Unassembled WGS sequence"/>
</dbReference>
<keyword evidence="3" id="KW-1185">Reference proteome</keyword>
<name>A0A4Y7QCD5_9AGAM</name>
<accession>A0A4Y7QCD5</accession>
<keyword evidence="1" id="KW-1133">Transmembrane helix</keyword>
<keyword evidence="1" id="KW-0472">Membrane</keyword>
<evidence type="ECO:0000313" key="3">
    <source>
        <dbReference type="Proteomes" id="UP000294933"/>
    </source>
</evidence>
<dbReference type="VEuPathDB" id="FungiDB:BD410DRAFT_68371"/>
<evidence type="ECO:0000256" key="1">
    <source>
        <dbReference type="SAM" id="Phobius"/>
    </source>
</evidence>
<dbReference type="AlphaFoldDB" id="A0A4Y7QCD5"/>
<protein>
    <submittedName>
        <fullName evidence="2">Uncharacterized protein</fullName>
    </submittedName>
</protein>